<dbReference type="GO" id="GO:0003676">
    <property type="term" value="F:nucleic acid binding"/>
    <property type="evidence" value="ECO:0007669"/>
    <property type="project" value="InterPro"/>
</dbReference>
<keyword evidence="6" id="KW-1015">Disulfide bond</keyword>
<dbReference type="SUPFAM" id="SSF48537">
    <property type="entry name" value="Phospholipase C/P1 nuclease"/>
    <property type="match status" value="1"/>
</dbReference>
<keyword evidence="3" id="KW-0479">Metal-binding</keyword>
<dbReference type="InterPro" id="IPR003154">
    <property type="entry name" value="S1/P1nuclease"/>
</dbReference>
<dbReference type="PANTHER" id="PTHR33146:SF29">
    <property type="entry name" value="S1_P1 NUCLEASE"/>
    <property type="match status" value="1"/>
</dbReference>
<dbReference type="InterPro" id="IPR008947">
    <property type="entry name" value="PLipase_C/P1_nuclease_dom_sf"/>
</dbReference>
<dbReference type="GO" id="GO:0016788">
    <property type="term" value="F:hydrolase activity, acting on ester bonds"/>
    <property type="evidence" value="ECO:0007669"/>
    <property type="project" value="InterPro"/>
</dbReference>
<dbReference type="PANTHER" id="PTHR33146">
    <property type="entry name" value="ENDONUCLEASE 4"/>
    <property type="match status" value="1"/>
</dbReference>
<protein>
    <submittedName>
        <fullName evidence="9">Phospholipase C/P1 nuclease</fullName>
    </submittedName>
</protein>
<evidence type="ECO:0000313" key="10">
    <source>
        <dbReference type="Proteomes" id="UP000807342"/>
    </source>
</evidence>
<evidence type="ECO:0000256" key="6">
    <source>
        <dbReference type="ARBA" id="ARBA00023157"/>
    </source>
</evidence>
<evidence type="ECO:0000256" key="4">
    <source>
        <dbReference type="ARBA" id="ARBA00022759"/>
    </source>
</evidence>
<comment type="similarity">
    <text evidence="1">Belongs to the nuclease type I family.</text>
</comment>
<keyword evidence="4" id="KW-0255">Endonuclease</keyword>
<evidence type="ECO:0000256" key="8">
    <source>
        <dbReference type="SAM" id="MobiDB-lite"/>
    </source>
</evidence>
<evidence type="ECO:0000256" key="1">
    <source>
        <dbReference type="ARBA" id="ARBA00009547"/>
    </source>
</evidence>
<keyword evidence="7" id="KW-0325">Glycoprotein</keyword>
<dbReference type="AlphaFoldDB" id="A0A9P6C1U0"/>
<dbReference type="Proteomes" id="UP000807342">
    <property type="component" value="Unassembled WGS sequence"/>
</dbReference>
<comment type="caution">
    <text evidence="9">The sequence shown here is derived from an EMBL/GenBank/DDBJ whole genome shotgun (WGS) entry which is preliminary data.</text>
</comment>
<evidence type="ECO:0000256" key="7">
    <source>
        <dbReference type="ARBA" id="ARBA00023180"/>
    </source>
</evidence>
<dbReference type="EMBL" id="MU151287">
    <property type="protein sequence ID" value="KAF9445688.1"/>
    <property type="molecule type" value="Genomic_DNA"/>
</dbReference>
<accession>A0A9P6C1U0</accession>
<gene>
    <name evidence="9" type="ORF">P691DRAFT_795343</name>
</gene>
<keyword evidence="5" id="KW-0378">Hydrolase</keyword>
<dbReference type="GO" id="GO:0046872">
    <property type="term" value="F:metal ion binding"/>
    <property type="evidence" value="ECO:0007669"/>
    <property type="project" value="UniProtKB-KW"/>
</dbReference>
<keyword evidence="10" id="KW-1185">Reference proteome</keyword>
<reference evidence="9" key="1">
    <citation type="submission" date="2020-11" db="EMBL/GenBank/DDBJ databases">
        <authorList>
            <consortium name="DOE Joint Genome Institute"/>
            <person name="Ahrendt S."/>
            <person name="Riley R."/>
            <person name="Andreopoulos W."/>
            <person name="Labutti K."/>
            <person name="Pangilinan J."/>
            <person name="Ruiz-Duenas F.J."/>
            <person name="Barrasa J.M."/>
            <person name="Sanchez-Garcia M."/>
            <person name="Camarero S."/>
            <person name="Miyauchi S."/>
            <person name="Serrano A."/>
            <person name="Linde D."/>
            <person name="Babiker R."/>
            <person name="Drula E."/>
            <person name="Ayuso-Fernandez I."/>
            <person name="Pacheco R."/>
            <person name="Padilla G."/>
            <person name="Ferreira P."/>
            <person name="Barriuso J."/>
            <person name="Kellner H."/>
            <person name="Castanera R."/>
            <person name="Alfaro M."/>
            <person name="Ramirez L."/>
            <person name="Pisabarro A.G."/>
            <person name="Kuo A."/>
            <person name="Tritt A."/>
            <person name="Lipzen A."/>
            <person name="He G."/>
            <person name="Yan M."/>
            <person name="Ng V."/>
            <person name="Cullen D."/>
            <person name="Martin F."/>
            <person name="Rosso M.-N."/>
            <person name="Henrissat B."/>
            <person name="Hibbett D."/>
            <person name="Martinez A.T."/>
            <person name="Grigoriev I.V."/>
        </authorList>
    </citation>
    <scope>NUCLEOTIDE SEQUENCE</scope>
    <source>
        <strain evidence="9">MF-IS2</strain>
    </source>
</reference>
<evidence type="ECO:0000256" key="5">
    <source>
        <dbReference type="ARBA" id="ARBA00022801"/>
    </source>
</evidence>
<dbReference type="GO" id="GO:0006308">
    <property type="term" value="P:DNA catabolic process"/>
    <property type="evidence" value="ECO:0007669"/>
    <property type="project" value="InterPro"/>
</dbReference>
<proteinExistence type="inferred from homology"/>
<dbReference type="GO" id="GO:0004519">
    <property type="term" value="F:endonuclease activity"/>
    <property type="evidence" value="ECO:0007669"/>
    <property type="project" value="UniProtKB-KW"/>
</dbReference>
<dbReference type="Gene3D" id="1.10.575.10">
    <property type="entry name" value="P1 Nuclease"/>
    <property type="match status" value="1"/>
</dbReference>
<evidence type="ECO:0000313" key="9">
    <source>
        <dbReference type="EMBL" id="KAF9445688.1"/>
    </source>
</evidence>
<organism evidence="9 10">
    <name type="scientific">Macrolepiota fuliginosa MF-IS2</name>
    <dbReference type="NCBI Taxonomy" id="1400762"/>
    <lineage>
        <taxon>Eukaryota</taxon>
        <taxon>Fungi</taxon>
        <taxon>Dikarya</taxon>
        <taxon>Basidiomycota</taxon>
        <taxon>Agaricomycotina</taxon>
        <taxon>Agaricomycetes</taxon>
        <taxon>Agaricomycetidae</taxon>
        <taxon>Agaricales</taxon>
        <taxon>Agaricineae</taxon>
        <taxon>Agaricaceae</taxon>
        <taxon>Macrolepiota</taxon>
    </lineage>
</organism>
<sequence length="407" mass="45756">MALAGFAVPGVRAWGAAGHEIVATIAQIYTQPVALERACQILRDYDYTNDYSDDTMINTESDWQANPNNWPCHLSSIATWADRFKYRMRWSAPLHYVGAVGDHPSDVCMFPGLDGWAGKPDINLLGGIANTSTILLSYADGESHNVALAQEALKFIVHFLGDLHMPLHLTGRDRGGNGVSVCWEGRKTNFHSVWDGLVVAKAIRTVRSNYTRPLPGGFEQVERNLKGAIYDPLIRRIIWEGVEGRWAEEVMDWVTCPGVYKKEGEEERITVWRVLRDFFLPGWFTDEAQAPRTDTDFICPYSWAKPIHLLNCELIWPKELETGGSAKPRNARCKKYPHSDSFDEEEDNGLKGEEVGEPPYELDNPKYMGDIEKRMLLEQFLAQGGLRLAAALNYIFGDPEGPSLHGL</sequence>
<feature type="region of interest" description="Disordered" evidence="8">
    <location>
        <begin position="326"/>
        <end position="362"/>
    </location>
</feature>
<evidence type="ECO:0000256" key="2">
    <source>
        <dbReference type="ARBA" id="ARBA00022722"/>
    </source>
</evidence>
<evidence type="ECO:0000256" key="3">
    <source>
        <dbReference type="ARBA" id="ARBA00022723"/>
    </source>
</evidence>
<name>A0A9P6C1U0_9AGAR</name>
<keyword evidence="2" id="KW-0540">Nuclease</keyword>
<dbReference type="CDD" id="cd11010">
    <property type="entry name" value="S1-P1_nuclease"/>
    <property type="match status" value="1"/>
</dbReference>
<dbReference type="Pfam" id="PF02265">
    <property type="entry name" value="S1-P1_nuclease"/>
    <property type="match status" value="1"/>
</dbReference>
<dbReference type="OrthoDB" id="441446at2759"/>